<dbReference type="Proteomes" id="UP000245461">
    <property type="component" value="Unassembled WGS sequence"/>
</dbReference>
<comment type="caution">
    <text evidence="1">The sequence shown here is derived from an EMBL/GenBank/DDBJ whole genome shotgun (WGS) entry which is preliminary data.</text>
</comment>
<dbReference type="InterPro" id="IPR053838">
    <property type="entry name" value="DUF6925"/>
</dbReference>
<keyword evidence="2" id="KW-1185">Reference proteome</keyword>
<dbReference type="RefSeq" id="WP_109907884.1">
    <property type="nucleotide sequence ID" value="NZ_QGLE01000016.1"/>
</dbReference>
<reference evidence="1 2" key="1">
    <citation type="submission" date="2018-05" db="EMBL/GenBank/DDBJ databases">
        <title>Zavarzinia sp. HR-AS.</title>
        <authorList>
            <person name="Lee Y."/>
            <person name="Jeon C.O."/>
        </authorList>
    </citation>
    <scope>NUCLEOTIDE SEQUENCE [LARGE SCALE GENOMIC DNA]</scope>
    <source>
        <strain evidence="1 2">HR-AS</strain>
    </source>
</reference>
<dbReference type="OrthoDB" id="3569535at2"/>
<dbReference type="AlphaFoldDB" id="A0A317DU54"/>
<evidence type="ECO:0000313" key="2">
    <source>
        <dbReference type="Proteomes" id="UP000245461"/>
    </source>
</evidence>
<protein>
    <submittedName>
        <fullName evidence="1">Uncharacterized protein</fullName>
    </submittedName>
</protein>
<organism evidence="1 2">
    <name type="scientific">Zavarzinia aquatilis</name>
    <dbReference type="NCBI Taxonomy" id="2211142"/>
    <lineage>
        <taxon>Bacteria</taxon>
        <taxon>Pseudomonadati</taxon>
        <taxon>Pseudomonadota</taxon>
        <taxon>Alphaproteobacteria</taxon>
        <taxon>Rhodospirillales</taxon>
        <taxon>Zavarziniaceae</taxon>
        <taxon>Zavarzinia</taxon>
    </lineage>
</organism>
<proteinExistence type="predicted"/>
<accession>A0A317DU54</accession>
<dbReference type="Pfam" id="PF21973">
    <property type="entry name" value="DUF6925"/>
    <property type="match status" value="1"/>
</dbReference>
<name>A0A317DU54_9PROT</name>
<evidence type="ECO:0000313" key="1">
    <source>
        <dbReference type="EMBL" id="PWR18171.1"/>
    </source>
</evidence>
<sequence length="308" mass="32925">MTALVPGWRRDRPFDALAALLADPAMVWSMGFGHAVGRFAADGIPMAVTALPSTVTAIGAHGALRLVRRGGFRLLAYESLSADPVSWNHGIALCVPPLPTPRGLVRLGTDRGAILGPGVLYDLGLGDCRGRLCLRATTAEQARSLDRLIGQQVDPAALTGLGATWLFKSRAGRLELAVGQVPLLLPAGFGAGRRHAATLPLPRHLVPCGFLFPPPGAGRTKPFDPAEHQRFQDLYAVFGPRRLVRLKHAVLAALAAGQGPDAVSVPRDRFARACLRVTLRQQRRLAPSPRLDDWLVFHDRAAAASMIA</sequence>
<dbReference type="EMBL" id="QGLE01000016">
    <property type="protein sequence ID" value="PWR18171.1"/>
    <property type="molecule type" value="Genomic_DNA"/>
</dbReference>
<gene>
    <name evidence="1" type="ORF">DKG74_19650</name>
</gene>